<evidence type="ECO:0000313" key="1">
    <source>
        <dbReference type="EMBL" id="ABK19438.1"/>
    </source>
</evidence>
<dbReference type="HOGENOM" id="CLU_731432_0_0_7"/>
<dbReference type="KEGG" id="sfu:Sfum_3769"/>
<name>A0LPT6_SYNFM</name>
<dbReference type="STRING" id="335543.Sfum_3769"/>
<dbReference type="AlphaFoldDB" id="A0LPT6"/>
<accession>A0LPT6</accession>
<organism evidence="1 2">
    <name type="scientific">Syntrophobacter fumaroxidans (strain DSM 10017 / MPOB)</name>
    <dbReference type="NCBI Taxonomy" id="335543"/>
    <lineage>
        <taxon>Bacteria</taxon>
        <taxon>Pseudomonadati</taxon>
        <taxon>Thermodesulfobacteriota</taxon>
        <taxon>Syntrophobacteria</taxon>
        <taxon>Syntrophobacterales</taxon>
        <taxon>Syntrophobacteraceae</taxon>
        <taxon>Syntrophobacter</taxon>
    </lineage>
</organism>
<dbReference type="InterPro" id="IPR004027">
    <property type="entry name" value="SEC_C_motif"/>
</dbReference>
<reference evidence="1 2" key="1">
    <citation type="submission" date="2006-10" db="EMBL/GenBank/DDBJ databases">
        <title>Complete sequence of Syntrophobacter fumaroxidans MPOB.</title>
        <authorList>
            <consortium name="US DOE Joint Genome Institute"/>
            <person name="Copeland A."/>
            <person name="Lucas S."/>
            <person name="Lapidus A."/>
            <person name="Barry K."/>
            <person name="Detter J.C."/>
            <person name="Glavina del Rio T."/>
            <person name="Hammon N."/>
            <person name="Israni S."/>
            <person name="Pitluck S."/>
            <person name="Goltsman E.G."/>
            <person name="Martinez M."/>
            <person name="Schmutz J."/>
            <person name="Larimer F."/>
            <person name="Land M."/>
            <person name="Hauser L."/>
            <person name="Kyrpides N."/>
            <person name="Kim E."/>
            <person name="Boone D.R."/>
            <person name="Brockman F."/>
            <person name="Culley D."/>
            <person name="Ferry J."/>
            <person name="Gunsalus R."/>
            <person name="McInerney M.J."/>
            <person name="Morrison M."/>
            <person name="Plugge C."/>
            <person name="Rohlin L."/>
            <person name="Scholten J."/>
            <person name="Sieber J."/>
            <person name="Stams A.J.M."/>
            <person name="Worm P."/>
            <person name="Henstra A.M."/>
            <person name="Richardson P."/>
        </authorList>
    </citation>
    <scope>NUCLEOTIDE SEQUENCE [LARGE SCALE GENOMIC DNA]</scope>
    <source>
        <strain evidence="2">DSM 10017 / MPOB</strain>
    </source>
</reference>
<gene>
    <name evidence="1" type="ordered locus">Sfum_3769</name>
</gene>
<dbReference type="InterPro" id="IPR011990">
    <property type="entry name" value="TPR-like_helical_dom_sf"/>
</dbReference>
<dbReference type="SUPFAM" id="SSF48371">
    <property type="entry name" value="ARM repeat"/>
    <property type="match status" value="1"/>
</dbReference>
<dbReference type="Pfam" id="PF02810">
    <property type="entry name" value="SEC-C"/>
    <property type="match status" value="1"/>
</dbReference>
<dbReference type="EMBL" id="CP000478">
    <property type="protein sequence ID" value="ABK19438.1"/>
    <property type="molecule type" value="Genomic_DNA"/>
</dbReference>
<dbReference type="Proteomes" id="UP000001784">
    <property type="component" value="Chromosome"/>
</dbReference>
<dbReference type="InterPro" id="IPR016024">
    <property type="entry name" value="ARM-type_fold"/>
</dbReference>
<dbReference type="Gene3D" id="3.10.450.50">
    <property type="match status" value="1"/>
</dbReference>
<dbReference type="eggNOG" id="COG3012">
    <property type="taxonomic scope" value="Bacteria"/>
</dbReference>
<evidence type="ECO:0000313" key="2">
    <source>
        <dbReference type="Proteomes" id="UP000001784"/>
    </source>
</evidence>
<keyword evidence="2" id="KW-1185">Reference proteome</keyword>
<dbReference type="SUPFAM" id="SSF103642">
    <property type="entry name" value="Sec-C motif"/>
    <property type="match status" value="1"/>
</dbReference>
<dbReference type="InterPro" id="IPR011989">
    <property type="entry name" value="ARM-like"/>
</dbReference>
<protein>
    <submittedName>
        <fullName evidence="1">SEC-C motif domain protein</fullName>
    </submittedName>
</protein>
<dbReference type="SUPFAM" id="SSF48452">
    <property type="entry name" value="TPR-like"/>
    <property type="match status" value="1"/>
</dbReference>
<dbReference type="eggNOG" id="COG1413">
    <property type="taxonomic scope" value="Bacteria"/>
</dbReference>
<dbReference type="Gene3D" id="1.25.10.10">
    <property type="entry name" value="Leucine-rich Repeat Variant"/>
    <property type="match status" value="1"/>
</dbReference>
<dbReference type="InParanoid" id="A0LPT6"/>
<sequence>MALQENLFAGKVGRNDPCPCGSGKKYKKCCLSKREEARRSIPAEQLLEMEQREKARERLEKEIRKGFELLFSRDFAKAARFAALLLESYPEDDRLHDIVATVHLATGDYDSALHLCRTRWQVAREEKIFYQENGYHKREGLDRSVPVHFYSPSTWLDKFWVAQRARTYRSRFPLGDDANLLKLIDALKTANDLERFPARQEAGFEARREALAPVLAQIEAQGSAAIPYLLPLCYTFSWVSLFVPDLLRGCGTDDSIRLLAELAMFRFPYFSQKCLQNIESFGERALPQIEAVLDEDRAFDELKVGLLAVLGNLRTPAGFRLLVEFTEHENPYLVNAAAAALERHGNPEAEPFLDRARKRLKEFDSIAGALEELGRPEP</sequence>
<proteinExistence type="predicted"/>